<accession>A0ABP1RWI3</accession>
<dbReference type="EMBL" id="CAXLJM020000118">
    <property type="protein sequence ID" value="CAL8137508.1"/>
    <property type="molecule type" value="Genomic_DNA"/>
</dbReference>
<feature type="domain" description="DNA endonuclease activator Ctp1 C-terminal" evidence="5">
    <location>
        <begin position="261"/>
        <end position="299"/>
    </location>
</feature>
<reference evidence="6 7" key="1">
    <citation type="submission" date="2024-08" db="EMBL/GenBank/DDBJ databases">
        <authorList>
            <person name="Cucini C."/>
            <person name="Frati F."/>
        </authorList>
    </citation>
    <scope>NUCLEOTIDE SEQUENCE [LARGE SCALE GENOMIC DNA]</scope>
</reference>
<evidence type="ECO:0000256" key="1">
    <source>
        <dbReference type="ARBA" id="ARBA00004123"/>
    </source>
</evidence>
<keyword evidence="2" id="KW-0227">DNA damage</keyword>
<dbReference type="InterPro" id="IPR013882">
    <property type="entry name" value="Ctp1_C"/>
</dbReference>
<evidence type="ECO:0000313" key="6">
    <source>
        <dbReference type="EMBL" id="CAL8137508.1"/>
    </source>
</evidence>
<proteinExistence type="predicted"/>
<evidence type="ECO:0000256" key="3">
    <source>
        <dbReference type="ARBA" id="ARBA00023242"/>
    </source>
</evidence>
<gene>
    <name evidence="6" type="ORF">ODALV1_LOCUS26948</name>
</gene>
<evidence type="ECO:0000256" key="4">
    <source>
        <dbReference type="SAM" id="MobiDB-lite"/>
    </source>
</evidence>
<sequence length="324" mass="36253">MEGILRTDWNTLFESLLRMNATDIASASSFHTSTSDAQTCPVPQLPNISQELRPKDPLLNLLLNALALKFAELEKDLKIAQALGQSVIPPSELNCHNTIGRSESLHIKAKTDQAQNETDVHAISKGKKLKTFGNYPSSQVRKPSDPGKSRSKSSMRLPAPIADFTRSNQLSKGRVFQQPCSKTVGSALNKEIGVFSTDTTDQISFTQKLIADFDKIPDRRSEPSRFNYKEETIRKKIDRGRLNGWTCSDCEEYYNLLESTISKEEIDRLKNNCSRHRSISHNTNNVPEGFWETTVPSTQDLYAKGYVKIASQPFSSSLGKQMPP</sequence>
<feature type="region of interest" description="Disordered" evidence="4">
    <location>
        <begin position="132"/>
        <end position="158"/>
    </location>
</feature>
<comment type="caution">
    <text evidence="6">The sequence shown here is derived from an EMBL/GenBank/DDBJ whole genome shotgun (WGS) entry which is preliminary data.</text>
</comment>
<dbReference type="Proteomes" id="UP001642540">
    <property type="component" value="Unassembled WGS sequence"/>
</dbReference>
<evidence type="ECO:0000313" key="7">
    <source>
        <dbReference type="Proteomes" id="UP001642540"/>
    </source>
</evidence>
<protein>
    <recommendedName>
        <fullName evidence="5">DNA endonuclease activator Ctp1 C-terminal domain-containing protein</fullName>
    </recommendedName>
</protein>
<comment type="subcellular location">
    <subcellularLocation>
        <location evidence="1">Nucleus</location>
    </subcellularLocation>
</comment>
<evidence type="ECO:0000256" key="2">
    <source>
        <dbReference type="ARBA" id="ARBA00022763"/>
    </source>
</evidence>
<organism evidence="6 7">
    <name type="scientific">Orchesella dallaii</name>
    <dbReference type="NCBI Taxonomy" id="48710"/>
    <lineage>
        <taxon>Eukaryota</taxon>
        <taxon>Metazoa</taxon>
        <taxon>Ecdysozoa</taxon>
        <taxon>Arthropoda</taxon>
        <taxon>Hexapoda</taxon>
        <taxon>Collembola</taxon>
        <taxon>Entomobryomorpha</taxon>
        <taxon>Entomobryoidea</taxon>
        <taxon>Orchesellidae</taxon>
        <taxon>Orchesellinae</taxon>
        <taxon>Orchesella</taxon>
    </lineage>
</organism>
<keyword evidence="3" id="KW-0539">Nucleus</keyword>
<evidence type="ECO:0000259" key="5">
    <source>
        <dbReference type="Pfam" id="PF08573"/>
    </source>
</evidence>
<dbReference type="Pfam" id="PF08573">
    <property type="entry name" value="SAE2"/>
    <property type="match status" value="1"/>
</dbReference>
<keyword evidence="7" id="KW-1185">Reference proteome</keyword>
<name>A0ABP1RWI3_9HEXA</name>